<reference evidence="2" key="2">
    <citation type="submission" date="2020-11" db="EMBL/GenBank/DDBJ databases">
        <authorList>
            <person name="McCartney M.A."/>
            <person name="Auch B."/>
            <person name="Kono T."/>
            <person name="Mallez S."/>
            <person name="Becker A."/>
            <person name="Gohl D.M."/>
            <person name="Silverstein K.A.T."/>
            <person name="Koren S."/>
            <person name="Bechman K.B."/>
            <person name="Herman A."/>
            <person name="Abrahante J.E."/>
            <person name="Garbe J."/>
        </authorList>
    </citation>
    <scope>NUCLEOTIDE SEQUENCE</scope>
    <source>
        <strain evidence="2">Duluth1</strain>
        <tissue evidence="2">Whole animal</tissue>
    </source>
</reference>
<comment type="caution">
    <text evidence="2">The sequence shown here is derived from an EMBL/GenBank/DDBJ whole genome shotgun (WGS) entry which is preliminary data.</text>
</comment>
<dbReference type="InterPro" id="IPR008983">
    <property type="entry name" value="Tumour_necrosis_fac-like_dom"/>
</dbReference>
<dbReference type="AlphaFoldDB" id="A0A9D4FWC1"/>
<keyword evidence="3" id="KW-1185">Reference proteome</keyword>
<reference evidence="2" key="1">
    <citation type="journal article" date="2019" name="bioRxiv">
        <title>The Genome of the Zebra Mussel, Dreissena polymorpha: A Resource for Invasive Species Research.</title>
        <authorList>
            <person name="McCartney M.A."/>
            <person name="Auch B."/>
            <person name="Kono T."/>
            <person name="Mallez S."/>
            <person name="Zhang Y."/>
            <person name="Obille A."/>
            <person name="Becker A."/>
            <person name="Abrahante J.E."/>
            <person name="Garbe J."/>
            <person name="Badalamenti J.P."/>
            <person name="Herman A."/>
            <person name="Mangelson H."/>
            <person name="Liachko I."/>
            <person name="Sullivan S."/>
            <person name="Sone E.D."/>
            <person name="Koren S."/>
            <person name="Silverstein K.A.T."/>
            <person name="Beckman K.B."/>
            <person name="Gohl D.M."/>
        </authorList>
    </citation>
    <scope>NUCLEOTIDE SEQUENCE</scope>
    <source>
        <strain evidence="2">Duluth1</strain>
        <tissue evidence="2">Whole animal</tissue>
    </source>
</reference>
<dbReference type="Proteomes" id="UP000828390">
    <property type="component" value="Unassembled WGS sequence"/>
</dbReference>
<evidence type="ECO:0000259" key="1">
    <source>
        <dbReference type="PROSITE" id="PS50871"/>
    </source>
</evidence>
<dbReference type="EMBL" id="JAIWYP010000006">
    <property type="protein sequence ID" value="KAH3805647.1"/>
    <property type="molecule type" value="Genomic_DNA"/>
</dbReference>
<sequence length="91" mass="9816">MLSTTLTTHADHASHYGLYVDNTVIARLWVDGLHDHQFDSASVDVVVASTRGQAVSVRHGDIGDHGLEGEAQSLFSGFLLQKQDRSAEIVG</sequence>
<proteinExistence type="predicted"/>
<name>A0A9D4FWC1_DREPO</name>
<dbReference type="PROSITE" id="PS50871">
    <property type="entry name" value="C1Q"/>
    <property type="match status" value="1"/>
</dbReference>
<accession>A0A9D4FWC1</accession>
<protein>
    <recommendedName>
        <fullName evidence="1">C1q domain-containing protein</fullName>
    </recommendedName>
</protein>
<feature type="domain" description="C1q" evidence="1">
    <location>
        <begin position="1"/>
        <end position="86"/>
    </location>
</feature>
<organism evidence="2 3">
    <name type="scientific">Dreissena polymorpha</name>
    <name type="common">Zebra mussel</name>
    <name type="synonym">Mytilus polymorpha</name>
    <dbReference type="NCBI Taxonomy" id="45954"/>
    <lineage>
        <taxon>Eukaryota</taxon>
        <taxon>Metazoa</taxon>
        <taxon>Spiralia</taxon>
        <taxon>Lophotrochozoa</taxon>
        <taxon>Mollusca</taxon>
        <taxon>Bivalvia</taxon>
        <taxon>Autobranchia</taxon>
        <taxon>Heteroconchia</taxon>
        <taxon>Euheterodonta</taxon>
        <taxon>Imparidentia</taxon>
        <taxon>Neoheterodontei</taxon>
        <taxon>Myida</taxon>
        <taxon>Dreissenoidea</taxon>
        <taxon>Dreissenidae</taxon>
        <taxon>Dreissena</taxon>
    </lineage>
</organism>
<evidence type="ECO:0000313" key="3">
    <source>
        <dbReference type="Proteomes" id="UP000828390"/>
    </source>
</evidence>
<dbReference type="InterPro" id="IPR001073">
    <property type="entry name" value="C1q_dom"/>
</dbReference>
<gene>
    <name evidence="2" type="ORF">DPMN_133952</name>
</gene>
<dbReference type="Gene3D" id="2.60.120.40">
    <property type="match status" value="1"/>
</dbReference>
<evidence type="ECO:0000313" key="2">
    <source>
        <dbReference type="EMBL" id="KAH3805647.1"/>
    </source>
</evidence>